<feature type="transmembrane region" description="Helical" evidence="9">
    <location>
        <begin position="181"/>
        <end position="199"/>
    </location>
</feature>
<dbReference type="SUPFAM" id="SSF90123">
    <property type="entry name" value="ABC transporter transmembrane region"/>
    <property type="match status" value="1"/>
</dbReference>
<evidence type="ECO:0000256" key="3">
    <source>
        <dbReference type="ARBA" id="ARBA00022475"/>
    </source>
</evidence>
<dbReference type="OrthoDB" id="2016140at2"/>
<feature type="domain" description="ABC transporter" evidence="10">
    <location>
        <begin position="356"/>
        <end position="589"/>
    </location>
</feature>
<keyword evidence="5" id="KW-0547">Nucleotide-binding</keyword>
<organism evidence="12 13">
    <name type="scientific">Candidatus Borkfalkia ceftriaxoniphila</name>
    <dbReference type="NCBI Taxonomy" id="2508949"/>
    <lineage>
        <taxon>Bacteria</taxon>
        <taxon>Bacillati</taxon>
        <taxon>Bacillota</taxon>
        <taxon>Clostridia</taxon>
        <taxon>Christensenellales</taxon>
        <taxon>Christensenellaceae</taxon>
        <taxon>Candidatus Borkfalkia</taxon>
    </lineage>
</organism>
<sequence>MGAFRYGLRYWKKHVPASLFVKFLGGVAIVIDSFFPLLFALFVDYIINYNPDAVNNAGVFNFLINGDFGAPETWQLFFNIALFVVIFVVARLAILYLKNTLFQYRGLKFESELRDISYKKLVDLDSATITQYNTGELLTTLNSDVIIYKEMYSRYTVALSDSILVLIITSIFLWLQNPYFLIIPAVIAPLLVVALVRYMRAARRISEDIRKRNGELNLTVQENIGGVRLVRAFANEDVEESKFDARNNGIKDAYIAQVDTSSKYNMLFNIIRQVAYISAIALGVVLAFQGRISIGAMTACSTFVVKIMDHITALNNNLYQFQYGLVSGGRIMEFLEKESRVAEPDPAESLREKPNIEFENVTITADGKSLLKNINLSIPYGKKVGIMGGTGSGKSVLLKSLVRIYEPTQGRISINGKDIRKYHLDDLRNEFAYVFQDVFLFSNTVDANIAFYSPETGKSNILKVAQLAQADKFIKGLPQGYSTIVGEKGLGLSGGQKQRVSIARALLKDAPVLVLDDASSALDVLTERKVMSGIKEKSPDKTVIIAAHRVTSVADCDEILYLQDGEIIERGTFEEMMALNGRFAAIYKMQTTEGDIDNLVAVTQSESDKEAI</sequence>
<dbReference type="GO" id="GO:0015421">
    <property type="term" value="F:ABC-type oligopeptide transporter activity"/>
    <property type="evidence" value="ECO:0007669"/>
    <property type="project" value="TreeGrafter"/>
</dbReference>
<evidence type="ECO:0000256" key="9">
    <source>
        <dbReference type="SAM" id="Phobius"/>
    </source>
</evidence>
<dbReference type="Gene3D" id="3.40.50.300">
    <property type="entry name" value="P-loop containing nucleotide triphosphate hydrolases"/>
    <property type="match status" value="1"/>
</dbReference>
<dbReference type="InterPro" id="IPR003439">
    <property type="entry name" value="ABC_transporter-like_ATP-bd"/>
</dbReference>
<dbReference type="GO" id="GO:0005886">
    <property type="term" value="C:plasma membrane"/>
    <property type="evidence" value="ECO:0007669"/>
    <property type="project" value="UniProtKB-SubCell"/>
</dbReference>
<name>A0A4Q2K8G3_9FIRM</name>
<comment type="subcellular location">
    <subcellularLocation>
        <location evidence="1">Cell membrane</location>
        <topology evidence="1">Multi-pass membrane protein</topology>
    </subcellularLocation>
</comment>
<dbReference type="Pfam" id="PF00664">
    <property type="entry name" value="ABC_membrane"/>
    <property type="match status" value="1"/>
</dbReference>
<evidence type="ECO:0000256" key="8">
    <source>
        <dbReference type="ARBA" id="ARBA00023136"/>
    </source>
</evidence>
<dbReference type="AlphaFoldDB" id="A0A4Q2K8G3"/>
<keyword evidence="13" id="KW-1185">Reference proteome</keyword>
<dbReference type="RefSeq" id="WP_129223008.1">
    <property type="nucleotide sequence ID" value="NZ_SDOZ01000002.1"/>
</dbReference>
<dbReference type="EMBL" id="SDOZ01000002">
    <property type="protein sequence ID" value="RXZ60885.1"/>
    <property type="molecule type" value="Genomic_DNA"/>
</dbReference>
<dbReference type="InterPro" id="IPR027417">
    <property type="entry name" value="P-loop_NTPase"/>
</dbReference>
<dbReference type="InterPro" id="IPR017871">
    <property type="entry name" value="ABC_transporter-like_CS"/>
</dbReference>
<dbReference type="Proteomes" id="UP000291269">
    <property type="component" value="Unassembled WGS sequence"/>
</dbReference>
<evidence type="ECO:0000256" key="1">
    <source>
        <dbReference type="ARBA" id="ARBA00004651"/>
    </source>
</evidence>
<dbReference type="InterPro" id="IPR036640">
    <property type="entry name" value="ABC1_TM_sf"/>
</dbReference>
<reference evidence="12 13" key="1">
    <citation type="journal article" date="2019" name="Gut">
        <title>Antibiotics-induced monodominance of a novel gut bacterial order.</title>
        <authorList>
            <person name="Hildebrand F."/>
            <person name="Moitinho-Silva L."/>
            <person name="Blasche S."/>
            <person name="Jahn M.T."/>
            <person name="Gossmann T.I."/>
            <person name="Heuerta-Cepas J."/>
            <person name="Hercog R."/>
            <person name="Luetge M."/>
            <person name="Bahram M."/>
            <person name="Pryszlak A."/>
            <person name="Alves R.J."/>
            <person name="Waszak S.M."/>
            <person name="Zhu A."/>
            <person name="Ye L."/>
            <person name="Costea P.I."/>
            <person name="Aalvink S."/>
            <person name="Belzer C."/>
            <person name="Forslund S.K."/>
            <person name="Sunagawa S."/>
            <person name="Hentschel U."/>
            <person name="Merten C."/>
            <person name="Patil K.R."/>
            <person name="Benes V."/>
            <person name="Bork P."/>
        </authorList>
    </citation>
    <scope>NUCLEOTIDE SEQUENCE [LARGE SCALE GENOMIC DNA]</scope>
    <source>
        <strain evidence="12 13">HDS1380</strain>
    </source>
</reference>
<dbReference type="PROSITE" id="PS50893">
    <property type="entry name" value="ABC_TRANSPORTER_2"/>
    <property type="match status" value="1"/>
</dbReference>
<keyword evidence="6 12" id="KW-0067">ATP-binding</keyword>
<keyword evidence="7 9" id="KW-1133">Transmembrane helix</keyword>
<dbReference type="SUPFAM" id="SSF52540">
    <property type="entry name" value="P-loop containing nucleoside triphosphate hydrolases"/>
    <property type="match status" value="1"/>
</dbReference>
<dbReference type="PROSITE" id="PS00211">
    <property type="entry name" value="ABC_TRANSPORTER_1"/>
    <property type="match status" value="1"/>
</dbReference>
<evidence type="ECO:0000259" key="10">
    <source>
        <dbReference type="PROSITE" id="PS50893"/>
    </source>
</evidence>
<proteinExistence type="predicted"/>
<comment type="caution">
    <text evidence="12">The sequence shown here is derived from an EMBL/GenBank/DDBJ whole genome shotgun (WGS) entry which is preliminary data.</text>
</comment>
<evidence type="ECO:0000256" key="2">
    <source>
        <dbReference type="ARBA" id="ARBA00022448"/>
    </source>
</evidence>
<dbReference type="PROSITE" id="PS50929">
    <property type="entry name" value="ABC_TM1F"/>
    <property type="match status" value="1"/>
</dbReference>
<feature type="transmembrane region" description="Helical" evidence="9">
    <location>
        <begin position="76"/>
        <end position="97"/>
    </location>
</feature>
<dbReference type="InterPro" id="IPR011527">
    <property type="entry name" value="ABC1_TM_dom"/>
</dbReference>
<evidence type="ECO:0000256" key="7">
    <source>
        <dbReference type="ARBA" id="ARBA00022989"/>
    </source>
</evidence>
<evidence type="ECO:0000313" key="12">
    <source>
        <dbReference type="EMBL" id="RXZ60885.1"/>
    </source>
</evidence>
<dbReference type="GO" id="GO:0005524">
    <property type="term" value="F:ATP binding"/>
    <property type="evidence" value="ECO:0007669"/>
    <property type="project" value="UniProtKB-KW"/>
</dbReference>
<feature type="transmembrane region" description="Helical" evidence="9">
    <location>
        <begin position="155"/>
        <end position="175"/>
    </location>
</feature>
<feature type="transmembrane region" description="Helical" evidence="9">
    <location>
        <begin position="20"/>
        <end position="43"/>
    </location>
</feature>
<feature type="transmembrane region" description="Helical" evidence="9">
    <location>
        <begin position="274"/>
        <end position="292"/>
    </location>
</feature>
<dbReference type="SMART" id="SM00382">
    <property type="entry name" value="AAA"/>
    <property type="match status" value="1"/>
</dbReference>
<protein>
    <submittedName>
        <fullName evidence="12">ABC transporter ATP-binding protein</fullName>
    </submittedName>
</protein>
<feature type="domain" description="ABC transmembrane type-1" evidence="11">
    <location>
        <begin position="23"/>
        <end position="322"/>
    </location>
</feature>
<dbReference type="InterPro" id="IPR039421">
    <property type="entry name" value="Type_1_exporter"/>
</dbReference>
<keyword evidence="8 9" id="KW-0472">Membrane</keyword>
<evidence type="ECO:0000256" key="6">
    <source>
        <dbReference type="ARBA" id="ARBA00022840"/>
    </source>
</evidence>
<dbReference type="FunFam" id="3.40.50.300:FF:000221">
    <property type="entry name" value="Multidrug ABC transporter ATP-binding protein"/>
    <property type="match status" value="1"/>
</dbReference>
<accession>A0A4Q2K8G3</accession>
<evidence type="ECO:0000313" key="13">
    <source>
        <dbReference type="Proteomes" id="UP000291269"/>
    </source>
</evidence>
<evidence type="ECO:0000256" key="4">
    <source>
        <dbReference type="ARBA" id="ARBA00022692"/>
    </source>
</evidence>
<keyword evidence="2" id="KW-0813">Transport</keyword>
<dbReference type="GO" id="GO:0016887">
    <property type="term" value="F:ATP hydrolysis activity"/>
    <property type="evidence" value="ECO:0007669"/>
    <property type="project" value="InterPro"/>
</dbReference>
<dbReference type="Gene3D" id="1.20.1560.10">
    <property type="entry name" value="ABC transporter type 1, transmembrane domain"/>
    <property type="match status" value="1"/>
</dbReference>
<keyword evidence="3" id="KW-1003">Cell membrane</keyword>
<dbReference type="InterPro" id="IPR003593">
    <property type="entry name" value="AAA+_ATPase"/>
</dbReference>
<dbReference type="PANTHER" id="PTHR43394">
    <property type="entry name" value="ATP-DEPENDENT PERMEASE MDL1, MITOCHONDRIAL"/>
    <property type="match status" value="1"/>
</dbReference>
<evidence type="ECO:0000259" key="11">
    <source>
        <dbReference type="PROSITE" id="PS50929"/>
    </source>
</evidence>
<evidence type="ECO:0000256" key="5">
    <source>
        <dbReference type="ARBA" id="ARBA00022741"/>
    </source>
</evidence>
<dbReference type="PANTHER" id="PTHR43394:SF1">
    <property type="entry name" value="ATP-BINDING CASSETTE SUB-FAMILY B MEMBER 10, MITOCHONDRIAL"/>
    <property type="match status" value="1"/>
</dbReference>
<gene>
    <name evidence="12" type="ORF">ESZ91_00415</name>
</gene>
<dbReference type="Pfam" id="PF00005">
    <property type="entry name" value="ABC_tran"/>
    <property type="match status" value="1"/>
</dbReference>
<keyword evidence="4 9" id="KW-0812">Transmembrane</keyword>